<dbReference type="RefSeq" id="WP_343826753.1">
    <property type="nucleotide sequence ID" value="NZ_BAAACI010000006.1"/>
</dbReference>
<dbReference type="SMART" id="SM00644">
    <property type="entry name" value="Ami_2"/>
    <property type="match status" value="1"/>
</dbReference>
<organism evidence="6 7">
    <name type="scientific">Clostridium subterminale</name>
    <dbReference type="NCBI Taxonomy" id="1550"/>
    <lineage>
        <taxon>Bacteria</taxon>
        <taxon>Bacillati</taxon>
        <taxon>Bacillota</taxon>
        <taxon>Clostridia</taxon>
        <taxon>Eubacteriales</taxon>
        <taxon>Clostridiaceae</taxon>
        <taxon>Clostridium</taxon>
    </lineage>
</organism>
<dbReference type="Proteomes" id="UP001501047">
    <property type="component" value="Unassembled WGS sequence"/>
</dbReference>
<evidence type="ECO:0000313" key="6">
    <source>
        <dbReference type="EMBL" id="GAA0774641.1"/>
    </source>
</evidence>
<dbReference type="EC" id="3.5.1.28" evidence="2"/>
<accession>A0ABN1KS38</accession>
<name>A0ABN1KS38_CLOSU</name>
<comment type="catalytic activity">
    <reaction evidence="1">
        <text>Hydrolyzes the link between N-acetylmuramoyl residues and L-amino acid residues in certain cell-wall glycopeptides.</text>
        <dbReference type="EC" id="3.5.1.28"/>
    </reaction>
</comment>
<comment type="caution">
    <text evidence="6">The sequence shown here is derived from an EMBL/GenBank/DDBJ whole genome shotgun (WGS) entry which is preliminary data.</text>
</comment>
<dbReference type="Pfam" id="PF01510">
    <property type="entry name" value="Amidase_2"/>
    <property type="match status" value="1"/>
</dbReference>
<dbReference type="SUPFAM" id="SSF55846">
    <property type="entry name" value="N-acetylmuramoyl-L-alanine amidase-like"/>
    <property type="match status" value="1"/>
</dbReference>
<gene>
    <name evidence="6" type="ORF">GCM10008908_24830</name>
</gene>
<evidence type="ECO:0000259" key="5">
    <source>
        <dbReference type="SMART" id="SM00644"/>
    </source>
</evidence>
<feature type="domain" description="N-acetylmuramoyl-L-alanine amidase" evidence="5">
    <location>
        <begin position="11"/>
        <end position="152"/>
    </location>
</feature>
<evidence type="ECO:0000256" key="1">
    <source>
        <dbReference type="ARBA" id="ARBA00001561"/>
    </source>
</evidence>
<dbReference type="InterPro" id="IPR002502">
    <property type="entry name" value="Amidase_domain"/>
</dbReference>
<dbReference type="PANTHER" id="PTHR30417:SF1">
    <property type="entry name" value="N-ACETYLMURAMOYL-L-ALANINE AMIDASE AMID"/>
    <property type="match status" value="1"/>
</dbReference>
<dbReference type="InterPro" id="IPR051206">
    <property type="entry name" value="NAMLAA_amidase_2"/>
</dbReference>
<keyword evidence="3" id="KW-0378">Hydrolase</keyword>
<keyword evidence="4" id="KW-0961">Cell wall biogenesis/degradation</keyword>
<evidence type="ECO:0000256" key="3">
    <source>
        <dbReference type="ARBA" id="ARBA00022801"/>
    </source>
</evidence>
<dbReference type="InterPro" id="IPR036505">
    <property type="entry name" value="Amidase/PGRP_sf"/>
</dbReference>
<evidence type="ECO:0000256" key="2">
    <source>
        <dbReference type="ARBA" id="ARBA00011901"/>
    </source>
</evidence>
<proteinExistence type="predicted"/>
<dbReference type="PANTHER" id="PTHR30417">
    <property type="entry name" value="N-ACETYLMURAMOYL-L-ALANINE AMIDASE AMID"/>
    <property type="match status" value="1"/>
</dbReference>
<dbReference type="EMBL" id="BAAACI010000006">
    <property type="protein sequence ID" value="GAA0774641.1"/>
    <property type="molecule type" value="Genomic_DNA"/>
</dbReference>
<dbReference type="Gene3D" id="3.40.80.10">
    <property type="entry name" value="Peptidoglycan recognition protein-like"/>
    <property type="match status" value="1"/>
</dbReference>
<evidence type="ECO:0000256" key="4">
    <source>
        <dbReference type="ARBA" id="ARBA00023316"/>
    </source>
</evidence>
<evidence type="ECO:0000313" key="7">
    <source>
        <dbReference type="Proteomes" id="UP001501047"/>
    </source>
</evidence>
<reference evidence="6 7" key="1">
    <citation type="journal article" date="2019" name="Int. J. Syst. Evol. Microbiol.">
        <title>The Global Catalogue of Microorganisms (GCM) 10K type strain sequencing project: providing services to taxonomists for standard genome sequencing and annotation.</title>
        <authorList>
            <consortium name="The Broad Institute Genomics Platform"/>
            <consortium name="The Broad Institute Genome Sequencing Center for Infectious Disease"/>
            <person name="Wu L."/>
            <person name="Ma J."/>
        </authorList>
    </citation>
    <scope>NUCLEOTIDE SEQUENCE [LARGE SCALE GENOMIC DNA]</scope>
    <source>
        <strain evidence="6 7">JCM 1417</strain>
    </source>
</reference>
<keyword evidence="7" id="KW-1185">Reference proteome</keyword>
<sequence>MKPITRKISKYNFSSRNDNSIKYIVMHFTGNQNDTALGNANYFGGGNRNASAHYFVDDDNIVQVVEDSNSSWNCGDGNGKYGITNQNSISIEMCGTDGGISDTTENNTLELVKYLMGKYNVTTDRVVRHYDASRKICPAPWSKDNWNKWNKFKSKLSGSGNINTIVPETPPTPSKKKIDSFIKVDNFSWVKNLEDFAGWLGTPVKNLYAYPSQGEILFRVSPVNRDYYSWVQNYKSSNGNYDFAGNGIAIDRVQMKLRGLNGYSIRYRVHLLGGSWLEWVKDDTDFAGIVGRTIDAIEVEII</sequence>
<dbReference type="CDD" id="cd06583">
    <property type="entry name" value="PGRP"/>
    <property type="match status" value="1"/>
</dbReference>
<protein>
    <recommendedName>
        <fullName evidence="2">N-acetylmuramoyl-L-alanine amidase</fullName>
        <ecNumber evidence="2">3.5.1.28</ecNumber>
    </recommendedName>
</protein>